<dbReference type="InterPro" id="IPR042097">
    <property type="entry name" value="Aminopeptidase_N-like_N_sf"/>
</dbReference>
<protein>
    <recommendedName>
        <fullName evidence="5">Aminopeptidase N</fullName>
        <ecNumber evidence="4">3.4.11.2</ecNumber>
    </recommendedName>
</protein>
<dbReference type="GO" id="GO:0016301">
    <property type="term" value="F:kinase activity"/>
    <property type="evidence" value="ECO:0007669"/>
    <property type="project" value="UniProtKB-KW"/>
</dbReference>
<evidence type="ECO:0000256" key="10">
    <source>
        <dbReference type="ARBA" id="ARBA00022833"/>
    </source>
</evidence>
<keyword evidence="8" id="KW-0479">Metal-binding</keyword>
<dbReference type="PANTHER" id="PTHR11533:SF174">
    <property type="entry name" value="PUROMYCIN-SENSITIVE AMINOPEPTIDASE-RELATED"/>
    <property type="match status" value="1"/>
</dbReference>
<evidence type="ECO:0000256" key="3">
    <source>
        <dbReference type="ARBA" id="ARBA00010136"/>
    </source>
</evidence>
<keyword evidence="9 14" id="KW-0378">Hydrolase</keyword>
<comment type="caution">
    <text evidence="14">The sequence shown here is derived from an EMBL/GenBank/DDBJ whole genome shotgun (WGS) entry which is preliminary data.</text>
</comment>
<dbReference type="SUPFAM" id="SSF48371">
    <property type="entry name" value="ARM repeat"/>
    <property type="match status" value="1"/>
</dbReference>
<organism evidence="14 15">
    <name type="scientific">Moheibacter stercoris</name>
    <dbReference type="NCBI Taxonomy" id="1628251"/>
    <lineage>
        <taxon>Bacteria</taxon>
        <taxon>Pseudomonadati</taxon>
        <taxon>Bacteroidota</taxon>
        <taxon>Flavobacteriia</taxon>
        <taxon>Flavobacteriales</taxon>
        <taxon>Weeksellaceae</taxon>
        <taxon>Moheibacter</taxon>
    </lineage>
</organism>
<dbReference type="GO" id="GO:0016285">
    <property type="term" value="F:alanyl aminopeptidase activity"/>
    <property type="evidence" value="ECO:0007669"/>
    <property type="project" value="UniProtKB-EC"/>
</dbReference>
<keyword evidence="14" id="KW-0808">Transferase</keyword>
<dbReference type="InterPro" id="IPR027268">
    <property type="entry name" value="Peptidase_M4/M1_CTD_sf"/>
</dbReference>
<dbReference type="RefSeq" id="WP_354507035.1">
    <property type="nucleotide sequence ID" value="NZ_JBEPMO010000002.1"/>
</dbReference>
<dbReference type="Gene3D" id="2.60.40.1730">
    <property type="entry name" value="tricorn interacting facor f3 domain"/>
    <property type="match status" value="1"/>
</dbReference>
<keyword evidence="14" id="KW-0418">Kinase</keyword>
<sequence length="846" mass="96503">MKKQLFSIALGFFIVSQSYAQIKESLPPSYRENQADKMAIFRAEPEKINSLVHTKLDLKFDFEKEQVYGEAWITLKPHFYETNKLVLDAKAMLIHEVSLVKGNSKSKLNFKNDEWQVFIDLDKTYKRTEEYTIYIKYTARPNEVKQDASAAITDAKGMYFINARGEDPNKPIQVWTQGETESSSCWFPTIDKPNQKTSQEMYLTVPDKFVTLSNGKLEKQTKNSDGTRTDYWNFKQKHAPYLFYVGIGDYAIVKDKWKNIDVDYYVEHEYAPYAKDIFGNTPEMIGFFSDLLKYEFPWNKYHQITARDYVSGAMENTTAVIFYDKVQQKPGQLIDENTAEGIIAHELFHHWFGDLVTTESWGNLTVNESLANYSEYLWFEHKFGKDKAEEDRYDDLQGYKMDPSNFNKNLVRTHYQAREDMFDGVSYNKGGKGVLNMLRGYLGDDAFFSGLSKYLHDYEYGTAEAVQIRLALEEVSGRDLNWFFDQWYFSNGHPKLNIAYTYDANSKKVKINMVQTQDKFFEFPIAFDVVVDGKTTRHTVWAAKKKENVFEFDAAKKPEVVIPNADQDLLCDINDNKSMEEIAAQYKYGKDEFTTRLLALQTLANSQSTNDLALNTLISALKDPYEGIRERAIGLLDGKDAKVKSKATAELKRVATSDPKTKVQSAALRKLNEMGDTDLTMFSNALKSKSYSVQSAGAAGVLRLDPSKINELASLDNEVLATNPALIAELMDTWISKNDKSKLALSAEHVAFFLFTQYEDAAMGAKLQKGFGWVLGSDDMESTQKVITAYKQVHQYYAKDNPSLTVMLKNLLDQAISLKVKANQSAPSKSLEAQIEALNKAKDSMK</sequence>
<keyword evidence="7" id="KW-0645">Protease</keyword>
<feature type="domain" description="Aminopeptidase N-like N-terminal" evidence="13">
    <location>
        <begin position="53"/>
        <end position="242"/>
    </location>
</feature>
<comment type="cofactor">
    <cofactor evidence="2">
        <name>Zn(2+)</name>
        <dbReference type="ChEBI" id="CHEBI:29105"/>
    </cofactor>
</comment>
<accession>A0ABV2LU98</accession>
<dbReference type="CDD" id="cd09603">
    <property type="entry name" value="M1_APN_like"/>
    <property type="match status" value="1"/>
</dbReference>
<evidence type="ECO:0000256" key="5">
    <source>
        <dbReference type="ARBA" id="ARBA00015611"/>
    </source>
</evidence>
<dbReference type="InterPro" id="IPR016024">
    <property type="entry name" value="ARM-type_fold"/>
</dbReference>
<dbReference type="Pfam" id="PF17900">
    <property type="entry name" value="Peptidase_M1_N"/>
    <property type="match status" value="1"/>
</dbReference>
<comment type="similarity">
    <text evidence="3">Belongs to the peptidase M1 family.</text>
</comment>
<keyword evidence="15" id="KW-1185">Reference proteome</keyword>
<evidence type="ECO:0000256" key="4">
    <source>
        <dbReference type="ARBA" id="ARBA00012564"/>
    </source>
</evidence>
<evidence type="ECO:0000256" key="1">
    <source>
        <dbReference type="ARBA" id="ARBA00000098"/>
    </source>
</evidence>
<dbReference type="InterPro" id="IPR045357">
    <property type="entry name" value="Aminopeptidase_N-like_N"/>
</dbReference>
<keyword evidence="6 14" id="KW-0031">Aminopeptidase</keyword>
<dbReference type="PRINTS" id="PR00756">
    <property type="entry name" value="ALADIPTASE"/>
</dbReference>
<dbReference type="Pfam" id="PF01433">
    <property type="entry name" value="Peptidase_M1"/>
    <property type="match status" value="1"/>
</dbReference>
<dbReference type="EC" id="3.4.11.2" evidence="4"/>
<evidence type="ECO:0000313" key="14">
    <source>
        <dbReference type="EMBL" id="MET3731102.1"/>
    </source>
</evidence>
<dbReference type="InterPro" id="IPR014782">
    <property type="entry name" value="Peptidase_M1_dom"/>
</dbReference>
<dbReference type="SUPFAM" id="SSF55486">
    <property type="entry name" value="Metalloproteases ('zincins'), catalytic domain"/>
    <property type="match status" value="1"/>
</dbReference>
<evidence type="ECO:0000259" key="12">
    <source>
        <dbReference type="Pfam" id="PF01433"/>
    </source>
</evidence>
<evidence type="ECO:0000256" key="2">
    <source>
        <dbReference type="ARBA" id="ARBA00001947"/>
    </source>
</evidence>
<dbReference type="Proteomes" id="UP001549146">
    <property type="component" value="Unassembled WGS sequence"/>
</dbReference>
<dbReference type="InterPro" id="IPR001930">
    <property type="entry name" value="Peptidase_M1"/>
</dbReference>
<dbReference type="InterPro" id="IPR011989">
    <property type="entry name" value="ARM-like"/>
</dbReference>
<dbReference type="EMBL" id="JBEPMO010000002">
    <property type="protein sequence ID" value="MET3731102.1"/>
    <property type="molecule type" value="Genomic_DNA"/>
</dbReference>
<dbReference type="Gene3D" id="1.10.390.10">
    <property type="entry name" value="Neutral Protease Domain 2"/>
    <property type="match status" value="1"/>
</dbReference>
<name>A0ABV2LU98_9FLAO</name>
<gene>
    <name evidence="14" type="ORF">ABID46_000661</name>
</gene>
<dbReference type="InterPro" id="IPR050344">
    <property type="entry name" value="Peptidase_M1_aminopeptidases"/>
</dbReference>
<proteinExistence type="inferred from homology"/>
<dbReference type="Gene3D" id="1.25.10.10">
    <property type="entry name" value="Leucine-rich Repeat Variant"/>
    <property type="match status" value="1"/>
</dbReference>
<evidence type="ECO:0000313" key="15">
    <source>
        <dbReference type="Proteomes" id="UP001549146"/>
    </source>
</evidence>
<keyword evidence="11" id="KW-0482">Metalloprotease</keyword>
<feature type="domain" description="Peptidase M1 membrane alanine aminopeptidase" evidence="12">
    <location>
        <begin position="280"/>
        <end position="487"/>
    </location>
</feature>
<evidence type="ECO:0000259" key="13">
    <source>
        <dbReference type="Pfam" id="PF17900"/>
    </source>
</evidence>
<evidence type="ECO:0000256" key="7">
    <source>
        <dbReference type="ARBA" id="ARBA00022670"/>
    </source>
</evidence>
<evidence type="ECO:0000256" key="6">
    <source>
        <dbReference type="ARBA" id="ARBA00022438"/>
    </source>
</evidence>
<keyword evidence="10" id="KW-0862">Zinc</keyword>
<evidence type="ECO:0000256" key="8">
    <source>
        <dbReference type="ARBA" id="ARBA00022723"/>
    </source>
</evidence>
<evidence type="ECO:0000256" key="11">
    <source>
        <dbReference type="ARBA" id="ARBA00023049"/>
    </source>
</evidence>
<dbReference type="PANTHER" id="PTHR11533">
    <property type="entry name" value="PROTEASE M1 ZINC METALLOPROTEASE"/>
    <property type="match status" value="1"/>
</dbReference>
<evidence type="ECO:0000256" key="9">
    <source>
        <dbReference type="ARBA" id="ARBA00022801"/>
    </source>
</evidence>
<comment type="catalytic activity">
    <reaction evidence="1">
        <text>Release of an N-terminal amino acid, Xaa-|-Yaa- from a peptide, amide or arylamide. Xaa is preferably Ala, but may be most amino acids including Pro (slow action). When a terminal hydrophobic residue is followed by a prolyl residue, the two may be released as an intact Xaa-Pro dipeptide.</text>
        <dbReference type="EC" id="3.4.11.2"/>
    </reaction>
</comment>
<dbReference type="SUPFAM" id="SSF63737">
    <property type="entry name" value="Leukotriene A4 hydrolase N-terminal domain"/>
    <property type="match status" value="1"/>
</dbReference>
<reference evidence="14 15" key="1">
    <citation type="submission" date="2024-06" db="EMBL/GenBank/DDBJ databases">
        <title>Genomic Encyclopedia of Type Strains, Phase IV (KMG-IV): sequencing the most valuable type-strain genomes for metagenomic binning, comparative biology and taxonomic classification.</title>
        <authorList>
            <person name="Goeker M."/>
        </authorList>
    </citation>
    <scope>NUCLEOTIDE SEQUENCE [LARGE SCALE GENOMIC DNA]</scope>
    <source>
        <strain evidence="14 15">DSM 29388</strain>
    </source>
</reference>